<feature type="region of interest" description="Disordered" evidence="1">
    <location>
        <begin position="15"/>
        <end position="42"/>
    </location>
</feature>
<evidence type="ECO:0000313" key="3">
    <source>
        <dbReference type="Proteomes" id="UP000295781"/>
    </source>
</evidence>
<dbReference type="EMBL" id="CP012670">
    <property type="protein sequence ID" value="AUX27264.1"/>
    <property type="molecule type" value="Genomic_DNA"/>
</dbReference>
<dbReference type="Proteomes" id="UP000295781">
    <property type="component" value="Chromosome"/>
</dbReference>
<reference evidence="2 3" key="1">
    <citation type="submission" date="2015-09" db="EMBL/GenBank/DDBJ databases">
        <title>Sorangium comparison.</title>
        <authorList>
            <person name="Zaburannyi N."/>
            <person name="Bunk B."/>
            <person name="Overmann J."/>
            <person name="Mueller R."/>
        </authorList>
    </citation>
    <scope>NUCLEOTIDE SEQUENCE [LARGE SCALE GENOMIC DNA]</scope>
    <source>
        <strain evidence="2 3">So ceGT47</strain>
    </source>
</reference>
<organism evidence="2 3">
    <name type="scientific">Sorangium cellulosum</name>
    <name type="common">Polyangium cellulosum</name>
    <dbReference type="NCBI Taxonomy" id="56"/>
    <lineage>
        <taxon>Bacteria</taxon>
        <taxon>Pseudomonadati</taxon>
        <taxon>Myxococcota</taxon>
        <taxon>Polyangia</taxon>
        <taxon>Polyangiales</taxon>
        <taxon>Polyangiaceae</taxon>
        <taxon>Sorangium</taxon>
    </lineage>
</organism>
<protein>
    <submittedName>
        <fullName evidence="2">Uncharacterized protein</fullName>
    </submittedName>
</protein>
<proteinExistence type="predicted"/>
<name>A0A4P2QC16_SORCE</name>
<accession>A0A4P2QC16</accession>
<sequence length="158" mass="17236">MRWCYHRWWIKQPHDNSRSARSTRPGLQAAPPRRSGSHAGDTFDPEELFFHDAIEPGQIGNKAPHALSETRYRVQRGMPEIPEIGGARLRVDILPEIRATAVERGSARGGAAVGWRAGRGGAAVGWRAGRGGVAVGGARRRARFGRSALDRGAAHSTW</sequence>
<evidence type="ECO:0000256" key="1">
    <source>
        <dbReference type="SAM" id="MobiDB-lite"/>
    </source>
</evidence>
<gene>
    <name evidence="2" type="ORF">SOCEGT47_078480</name>
</gene>
<evidence type="ECO:0000313" key="2">
    <source>
        <dbReference type="EMBL" id="AUX27264.1"/>
    </source>
</evidence>
<dbReference type="AlphaFoldDB" id="A0A4P2QC16"/>